<protein>
    <submittedName>
        <fullName evidence="1">Uncharacterized protein</fullName>
    </submittedName>
</protein>
<keyword evidence="2" id="KW-1185">Reference proteome</keyword>
<dbReference type="AlphaFoldDB" id="A0A7J0GE89"/>
<dbReference type="EMBL" id="BJWL01000020">
    <property type="protein sequence ID" value="GFZ09127.1"/>
    <property type="molecule type" value="Genomic_DNA"/>
</dbReference>
<evidence type="ECO:0000313" key="2">
    <source>
        <dbReference type="Proteomes" id="UP000585474"/>
    </source>
</evidence>
<accession>A0A7J0GE89</accession>
<reference evidence="1 2" key="1">
    <citation type="submission" date="2019-07" db="EMBL/GenBank/DDBJ databases">
        <title>De Novo Assembly of kiwifruit Actinidia rufa.</title>
        <authorList>
            <person name="Sugita-Konishi S."/>
            <person name="Sato K."/>
            <person name="Mori E."/>
            <person name="Abe Y."/>
            <person name="Kisaki G."/>
            <person name="Hamano K."/>
            <person name="Suezawa K."/>
            <person name="Otani M."/>
            <person name="Fukuda T."/>
            <person name="Manabe T."/>
            <person name="Gomi K."/>
            <person name="Tabuchi M."/>
            <person name="Akimitsu K."/>
            <person name="Kataoka I."/>
        </authorList>
    </citation>
    <scope>NUCLEOTIDE SEQUENCE [LARGE SCALE GENOMIC DNA]</scope>
    <source>
        <strain evidence="2">cv. Fuchu</strain>
    </source>
</reference>
<proteinExistence type="predicted"/>
<sequence>MITQHALELSGYAEWAVLDYDALRWDSGCVGQQLCWTALATQGCDCAGLRCTSLDSDGQWLRRECCIALSTWTVLHRLDGARDDWLCAVAQGGCSARPGGLDCAREWLDRAAMTAWAFVNACVRLCGYITTTERGCVAVVQTDVQDCASAA</sequence>
<organism evidence="1 2">
    <name type="scientific">Actinidia rufa</name>
    <dbReference type="NCBI Taxonomy" id="165716"/>
    <lineage>
        <taxon>Eukaryota</taxon>
        <taxon>Viridiplantae</taxon>
        <taxon>Streptophyta</taxon>
        <taxon>Embryophyta</taxon>
        <taxon>Tracheophyta</taxon>
        <taxon>Spermatophyta</taxon>
        <taxon>Magnoliopsida</taxon>
        <taxon>eudicotyledons</taxon>
        <taxon>Gunneridae</taxon>
        <taxon>Pentapetalae</taxon>
        <taxon>asterids</taxon>
        <taxon>Ericales</taxon>
        <taxon>Actinidiaceae</taxon>
        <taxon>Actinidia</taxon>
    </lineage>
</organism>
<gene>
    <name evidence="1" type="ORF">Acr_20g0009350</name>
</gene>
<dbReference type="Proteomes" id="UP000585474">
    <property type="component" value="Unassembled WGS sequence"/>
</dbReference>
<evidence type="ECO:0000313" key="1">
    <source>
        <dbReference type="EMBL" id="GFZ09127.1"/>
    </source>
</evidence>
<comment type="caution">
    <text evidence="1">The sequence shown here is derived from an EMBL/GenBank/DDBJ whole genome shotgun (WGS) entry which is preliminary data.</text>
</comment>
<name>A0A7J0GE89_9ERIC</name>